<evidence type="ECO:0000313" key="3">
    <source>
        <dbReference type="Proteomes" id="UP000284706"/>
    </source>
</evidence>
<evidence type="ECO:0000313" key="2">
    <source>
        <dbReference type="EMBL" id="PPQ72712.1"/>
    </source>
</evidence>
<proteinExistence type="predicted"/>
<organism evidence="2 3">
    <name type="scientific">Gymnopilus dilepis</name>
    <dbReference type="NCBI Taxonomy" id="231916"/>
    <lineage>
        <taxon>Eukaryota</taxon>
        <taxon>Fungi</taxon>
        <taxon>Dikarya</taxon>
        <taxon>Basidiomycota</taxon>
        <taxon>Agaricomycotina</taxon>
        <taxon>Agaricomycetes</taxon>
        <taxon>Agaricomycetidae</taxon>
        <taxon>Agaricales</taxon>
        <taxon>Agaricineae</taxon>
        <taxon>Hymenogastraceae</taxon>
        <taxon>Gymnopilus</taxon>
    </lineage>
</organism>
<gene>
    <name evidence="2" type="ORF">CVT26_003006</name>
</gene>
<feature type="region of interest" description="Disordered" evidence="1">
    <location>
        <begin position="1"/>
        <end position="22"/>
    </location>
</feature>
<dbReference type="EMBL" id="NHYE01005443">
    <property type="protein sequence ID" value="PPQ72712.1"/>
    <property type="molecule type" value="Genomic_DNA"/>
</dbReference>
<protein>
    <submittedName>
        <fullName evidence="2">Uncharacterized protein</fullName>
    </submittedName>
</protein>
<name>A0A409W2J0_9AGAR</name>
<sequence length="368" mass="40617">MDYISPSIPEISISLAPPEEPSIEPVSPFASFTFCAQGDEDGFRPVHLTPPPTVSSFRRPHSPLNPADEPMPGKGLDGDRFQNLLNAVRSSGARKGTDLRKAIALKVHKNKQAERRALFLSKVQAPPSPTATLLPKTPPESPAIFHYSLPSPGLVSPLALFETLKEDNYAIRVEQVDFRLPENIDKQRKSEEAKVPIGLPSLDQISARLIPRTKTDDIEYALNVPITKQPRPSIDVGRLRMPLRTREPPALHLNGSAQPSLPPKSPLLHVSPELRVTTLVVPRTQTTSAAQLTETNLNALNARDQKAHAMLSTIRRRTLSSDFKATRPSAEDLDAQYKWRRRSAPADIMPFKPRSGFEHPVLALPGAF</sequence>
<evidence type="ECO:0000256" key="1">
    <source>
        <dbReference type="SAM" id="MobiDB-lite"/>
    </source>
</evidence>
<accession>A0A409W2J0</accession>
<dbReference type="AlphaFoldDB" id="A0A409W2J0"/>
<comment type="caution">
    <text evidence="2">The sequence shown here is derived from an EMBL/GenBank/DDBJ whole genome shotgun (WGS) entry which is preliminary data.</text>
</comment>
<keyword evidence="3" id="KW-1185">Reference proteome</keyword>
<reference evidence="2 3" key="1">
    <citation type="journal article" date="2018" name="Evol. Lett.">
        <title>Horizontal gene cluster transfer increased hallucinogenic mushroom diversity.</title>
        <authorList>
            <person name="Reynolds H.T."/>
            <person name="Vijayakumar V."/>
            <person name="Gluck-Thaler E."/>
            <person name="Korotkin H.B."/>
            <person name="Matheny P.B."/>
            <person name="Slot J.C."/>
        </authorList>
    </citation>
    <scope>NUCLEOTIDE SEQUENCE [LARGE SCALE GENOMIC DNA]</scope>
    <source>
        <strain evidence="2 3">SRW20</strain>
    </source>
</reference>
<dbReference type="Proteomes" id="UP000284706">
    <property type="component" value="Unassembled WGS sequence"/>
</dbReference>
<dbReference type="OrthoDB" id="3250108at2759"/>
<feature type="region of interest" description="Disordered" evidence="1">
    <location>
        <begin position="41"/>
        <end position="74"/>
    </location>
</feature>
<dbReference type="InParanoid" id="A0A409W2J0"/>